<evidence type="ECO:0000256" key="1">
    <source>
        <dbReference type="SAM" id="Phobius"/>
    </source>
</evidence>
<dbReference type="GO" id="GO:0016787">
    <property type="term" value="F:hydrolase activity"/>
    <property type="evidence" value="ECO:0007669"/>
    <property type="project" value="UniProtKB-KW"/>
</dbReference>
<feature type="transmembrane region" description="Helical" evidence="1">
    <location>
        <begin position="111"/>
        <end position="136"/>
    </location>
</feature>
<evidence type="ECO:0000313" key="3">
    <source>
        <dbReference type="Proteomes" id="UP000011513"/>
    </source>
</evidence>
<feature type="transmembrane region" description="Helical" evidence="1">
    <location>
        <begin position="78"/>
        <end position="99"/>
    </location>
</feature>
<dbReference type="Proteomes" id="UP000011513">
    <property type="component" value="Unassembled WGS sequence"/>
</dbReference>
<reference evidence="2 3" key="1">
    <citation type="journal article" date="2014" name="PLoS Genet.">
        <title>Phylogenetically driven sequencing of extremely halophilic archaea reveals strategies for static and dynamic osmo-response.</title>
        <authorList>
            <person name="Becker E.A."/>
            <person name="Seitzer P.M."/>
            <person name="Tritt A."/>
            <person name="Larsen D."/>
            <person name="Krusor M."/>
            <person name="Yao A.I."/>
            <person name="Wu D."/>
            <person name="Madern D."/>
            <person name="Eisen J.A."/>
            <person name="Darling A.E."/>
            <person name="Facciotti M.T."/>
        </authorList>
    </citation>
    <scope>NUCLEOTIDE SEQUENCE [LARGE SCALE GENOMIC DNA]</scope>
    <source>
        <strain evidence="2 3">JCM 14848</strain>
    </source>
</reference>
<dbReference type="InterPro" id="IPR007404">
    <property type="entry name" value="YdjM-like"/>
</dbReference>
<dbReference type="InParanoid" id="M0CUA0"/>
<keyword evidence="1" id="KW-0472">Membrane</keyword>
<feature type="transmembrane region" description="Helical" evidence="1">
    <location>
        <begin position="20"/>
        <end position="42"/>
    </location>
</feature>
<protein>
    <submittedName>
        <fullName evidence="2">Membrane-bound metal-dependent hydrolase (Duf457)</fullName>
    </submittedName>
</protein>
<dbReference type="AlphaFoldDB" id="M0CUA0"/>
<keyword evidence="1" id="KW-0812">Transmembrane</keyword>
<sequence>MKADRSPDQSLFPSSGESEGMYWKGHCGVSLLVFAPVGFALVRLGRPDLAFVVGATMLWLTMLPDADHKIPGLPHRGPTHSLLFAALVGGIFAGGVRALSSVGIGVADAGIVALAGGSLAVFAFLLGFLTVLAHLLGDALTPMGVNFLWPLSGRRYTVSAWRADNTVANYALFGLGVFAAAGALYAAVAV</sequence>
<evidence type="ECO:0000313" key="2">
    <source>
        <dbReference type="EMBL" id="ELZ26223.1"/>
    </source>
</evidence>
<proteinExistence type="predicted"/>
<accession>M0CUA0</accession>
<dbReference type="Pfam" id="PF04307">
    <property type="entry name" value="YdjM"/>
    <property type="match status" value="1"/>
</dbReference>
<name>M0CUA0_HALPD</name>
<feature type="transmembrane region" description="Helical" evidence="1">
    <location>
        <begin position="49"/>
        <end position="66"/>
    </location>
</feature>
<dbReference type="EMBL" id="AOIV01000045">
    <property type="protein sequence ID" value="ELZ26223.1"/>
    <property type="molecule type" value="Genomic_DNA"/>
</dbReference>
<feature type="transmembrane region" description="Helical" evidence="1">
    <location>
        <begin position="167"/>
        <end position="188"/>
    </location>
</feature>
<keyword evidence="1" id="KW-1133">Transmembrane helix</keyword>
<organism evidence="2 3">
    <name type="scientific">Halogeometricum pallidum JCM 14848</name>
    <dbReference type="NCBI Taxonomy" id="1227487"/>
    <lineage>
        <taxon>Archaea</taxon>
        <taxon>Methanobacteriati</taxon>
        <taxon>Methanobacteriota</taxon>
        <taxon>Stenosarchaea group</taxon>
        <taxon>Halobacteria</taxon>
        <taxon>Halobacteriales</taxon>
        <taxon>Haloferacaceae</taxon>
        <taxon>Halogeometricum</taxon>
    </lineage>
</organism>
<dbReference type="eggNOG" id="arCOG01744">
    <property type="taxonomic scope" value="Archaea"/>
</dbReference>
<gene>
    <name evidence="2" type="ORF">C474_21021</name>
</gene>
<keyword evidence="2" id="KW-0378">Hydrolase</keyword>
<keyword evidence="3" id="KW-1185">Reference proteome</keyword>
<comment type="caution">
    <text evidence="2">The sequence shown here is derived from an EMBL/GenBank/DDBJ whole genome shotgun (WGS) entry which is preliminary data.</text>
</comment>